<dbReference type="SUPFAM" id="SSF53098">
    <property type="entry name" value="Ribonuclease H-like"/>
    <property type="match status" value="1"/>
</dbReference>
<accession>A0ABD3IWY8</accession>
<dbReference type="InterPro" id="IPR012337">
    <property type="entry name" value="RNaseH-like_sf"/>
</dbReference>
<dbReference type="Proteomes" id="UP001634007">
    <property type="component" value="Unassembled WGS sequence"/>
</dbReference>
<dbReference type="InterPro" id="IPR002156">
    <property type="entry name" value="RNaseH_domain"/>
</dbReference>
<dbReference type="CDD" id="cd06222">
    <property type="entry name" value="RNase_H_like"/>
    <property type="match status" value="1"/>
</dbReference>
<organism evidence="3 4">
    <name type="scientific">Eucalyptus globulus</name>
    <name type="common">Tasmanian blue gum</name>
    <dbReference type="NCBI Taxonomy" id="34317"/>
    <lineage>
        <taxon>Eukaryota</taxon>
        <taxon>Viridiplantae</taxon>
        <taxon>Streptophyta</taxon>
        <taxon>Embryophyta</taxon>
        <taxon>Tracheophyta</taxon>
        <taxon>Spermatophyta</taxon>
        <taxon>Magnoliopsida</taxon>
        <taxon>eudicotyledons</taxon>
        <taxon>Gunneridae</taxon>
        <taxon>Pentapetalae</taxon>
        <taxon>rosids</taxon>
        <taxon>malvids</taxon>
        <taxon>Myrtales</taxon>
        <taxon>Myrtaceae</taxon>
        <taxon>Myrtoideae</taxon>
        <taxon>Eucalypteae</taxon>
        <taxon>Eucalyptus</taxon>
    </lineage>
</organism>
<dbReference type="PANTHER" id="PTHR47723:SF24">
    <property type="entry name" value="RNASE H TYPE-1 DOMAIN-CONTAINING PROTEIN"/>
    <property type="match status" value="1"/>
</dbReference>
<dbReference type="AlphaFoldDB" id="A0ABD3IWY8"/>
<dbReference type="Gene3D" id="3.30.420.10">
    <property type="entry name" value="Ribonuclease H-like superfamily/Ribonuclease H"/>
    <property type="match status" value="1"/>
</dbReference>
<dbReference type="Pfam" id="PF13456">
    <property type="entry name" value="RVT_3"/>
    <property type="match status" value="1"/>
</dbReference>
<dbReference type="InterPro" id="IPR036397">
    <property type="entry name" value="RNaseH_sf"/>
</dbReference>
<reference evidence="3 4" key="1">
    <citation type="submission" date="2024-11" db="EMBL/GenBank/DDBJ databases">
        <title>Chromosome-level genome assembly of Eucalyptus globulus Labill. provides insights into its genome evolution.</title>
        <authorList>
            <person name="Li X."/>
        </authorList>
    </citation>
    <scope>NUCLEOTIDE SEQUENCE [LARGE SCALE GENOMIC DNA]</scope>
    <source>
        <strain evidence="3">CL2024</strain>
        <tissue evidence="3">Fresh tender leaves</tissue>
    </source>
</reference>
<name>A0ABD3IWY8_EUCGL</name>
<dbReference type="PANTHER" id="PTHR47723">
    <property type="entry name" value="OS05G0353850 PROTEIN"/>
    <property type="match status" value="1"/>
</dbReference>
<feature type="region of interest" description="Disordered" evidence="1">
    <location>
        <begin position="1"/>
        <end position="33"/>
    </location>
</feature>
<protein>
    <recommendedName>
        <fullName evidence="2">RNase H type-1 domain-containing protein</fullName>
    </recommendedName>
</protein>
<keyword evidence="4" id="KW-1185">Reference proteome</keyword>
<comment type="caution">
    <text evidence="3">The sequence shown here is derived from an EMBL/GenBank/DDBJ whole genome shotgun (WGS) entry which is preliminary data.</text>
</comment>
<dbReference type="InterPro" id="IPR053151">
    <property type="entry name" value="RNase_H-like"/>
</dbReference>
<feature type="domain" description="RNase H type-1" evidence="2">
    <location>
        <begin position="44"/>
        <end position="134"/>
    </location>
</feature>
<evidence type="ECO:0000259" key="2">
    <source>
        <dbReference type="Pfam" id="PF13456"/>
    </source>
</evidence>
<evidence type="ECO:0000256" key="1">
    <source>
        <dbReference type="SAM" id="MobiDB-lite"/>
    </source>
</evidence>
<evidence type="ECO:0000313" key="3">
    <source>
        <dbReference type="EMBL" id="KAL3718410.1"/>
    </source>
</evidence>
<gene>
    <name evidence="3" type="ORF">ACJRO7_003536</name>
</gene>
<evidence type="ECO:0000313" key="4">
    <source>
        <dbReference type="Proteomes" id="UP001634007"/>
    </source>
</evidence>
<proteinExistence type="predicted"/>
<dbReference type="EMBL" id="JBJKBG010000010">
    <property type="protein sequence ID" value="KAL3718410.1"/>
    <property type="molecule type" value="Genomic_DNA"/>
</dbReference>
<sequence>MARTHSSRRTGIAATPGSHQHSNPPTNGPPQIWKPPAHGVIKINVDGSFLQETGEAAVACVCRDSRGALVDGLARTVRASSAIQAEAQAILQTLKHFEGKEEQEIELESDNWELAKSLMESTPVNWEIEALISEV</sequence>
<dbReference type="InterPro" id="IPR044730">
    <property type="entry name" value="RNase_H-like_dom_plant"/>
</dbReference>